<dbReference type="Proteomes" id="UP001519460">
    <property type="component" value="Unassembled WGS sequence"/>
</dbReference>
<accession>A0ABD0J247</accession>
<protein>
    <submittedName>
        <fullName evidence="1">Uncharacterized protein</fullName>
    </submittedName>
</protein>
<organism evidence="1 2">
    <name type="scientific">Batillaria attramentaria</name>
    <dbReference type="NCBI Taxonomy" id="370345"/>
    <lineage>
        <taxon>Eukaryota</taxon>
        <taxon>Metazoa</taxon>
        <taxon>Spiralia</taxon>
        <taxon>Lophotrochozoa</taxon>
        <taxon>Mollusca</taxon>
        <taxon>Gastropoda</taxon>
        <taxon>Caenogastropoda</taxon>
        <taxon>Sorbeoconcha</taxon>
        <taxon>Cerithioidea</taxon>
        <taxon>Batillariidae</taxon>
        <taxon>Batillaria</taxon>
    </lineage>
</organism>
<keyword evidence="2" id="KW-1185">Reference proteome</keyword>
<comment type="caution">
    <text evidence="1">The sequence shown here is derived from an EMBL/GenBank/DDBJ whole genome shotgun (WGS) entry which is preliminary data.</text>
</comment>
<name>A0ABD0J247_9CAEN</name>
<dbReference type="AlphaFoldDB" id="A0ABD0J247"/>
<sequence>MLKTFNALSHSPRLSYHRGQGKTVQAPRARGCLLSAAEFVKRLRNGGDPASSSIAENVSVLTRSIAGSPLYPLCPGQITRLQFPFEIERITAFAGDL</sequence>
<dbReference type="EMBL" id="JACVVK020000731">
    <property type="protein sequence ID" value="KAK7451327.1"/>
    <property type="molecule type" value="Genomic_DNA"/>
</dbReference>
<evidence type="ECO:0000313" key="1">
    <source>
        <dbReference type="EMBL" id="KAK7451327.1"/>
    </source>
</evidence>
<gene>
    <name evidence="1" type="ORF">BaRGS_00039857</name>
</gene>
<reference evidence="1 2" key="1">
    <citation type="journal article" date="2023" name="Sci. Data">
        <title>Genome assembly of the Korean intertidal mud-creeper Batillaria attramentaria.</title>
        <authorList>
            <person name="Patra A.K."/>
            <person name="Ho P.T."/>
            <person name="Jun S."/>
            <person name="Lee S.J."/>
            <person name="Kim Y."/>
            <person name="Won Y.J."/>
        </authorList>
    </citation>
    <scope>NUCLEOTIDE SEQUENCE [LARGE SCALE GENOMIC DNA]</scope>
    <source>
        <strain evidence="1">Wonlab-2016</strain>
    </source>
</reference>
<proteinExistence type="predicted"/>
<evidence type="ECO:0000313" key="2">
    <source>
        <dbReference type="Proteomes" id="UP001519460"/>
    </source>
</evidence>